<evidence type="ECO:0008006" key="4">
    <source>
        <dbReference type="Google" id="ProtNLM"/>
    </source>
</evidence>
<evidence type="ECO:0000313" key="3">
    <source>
        <dbReference type="Proteomes" id="UP000235093"/>
    </source>
</evidence>
<dbReference type="InterPro" id="IPR009636">
    <property type="entry name" value="SCAF"/>
</dbReference>
<dbReference type="Pfam" id="PF06810">
    <property type="entry name" value="Phage_scaffold"/>
    <property type="match status" value="1"/>
</dbReference>
<accession>A0A2N5PMI9</accession>
<dbReference type="PROSITE" id="PS00018">
    <property type="entry name" value="EF_HAND_1"/>
    <property type="match status" value="1"/>
</dbReference>
<reference evidence="2 3" key="1">
    <citation type="journal article" date="2017" name="Genome Med.">
        <title>A novel Ruminococcus gnavus clade enriched in inflammatory bowel disease patients.</title>
        <authorList>
            <person name="Hall A.B."/>
            <person name="Yassour M."/>
            <person name="Sauk J."/>
            <person name="Garner A."/>
            <person name="Jiang X."/>
            <person name="Arthur T."/>
            <person name="Lagoudas G.K."/>
            <person name="Vatanen T."/>
            <person name="Fornelos N."/>
            <person name="Wilson R."/>
            <person name="Bertha M."/>
            <person name="Cohen M."/>
            <person name="Garber J."/>
            <person name="Khalili H."/>
            <person name="Gevers D."/>
            <person name="Ananthakrishnan A.N."/>
            <person name="Kugathasan S."/>
            <person name="Lander E.S."/>
            <person name="Blainey P."/>
            <person name="Vlamakis H."/>
            <person name="Xavier R.J."/>
            <person name="Huttenhower C."/>
        </authorList>
    </citation>
    <scope>NUCLEOTIDE SEQUENCE [LARGE SCALE GENOMIC DNA]</scope>
    <source>
        <strain evidence="2 3">RJX1125</strain>
    </source>
</reference>
<feature type="coiled-coil region" evidence="1">
    <location>
        <begin position="72"/>
        <end position="99"/>
    </location>
</feature>
<protein>
    <recommendedName>
        <fullName evidence="4">Phage minor structural protein GP20</fullName>
    </recommendedName>
</protein>
<dbReference type="AlphaFoldDB" id="A0A2N5PMI9"/>
<dbReference type="InterPro" id="IPR018247">
    <property type="entry name" value="EF_Hand_1_Ca_BS"/>
</dbReference>
<gene>
    <name evidence="2" type="ORF">CDL23_04890</name>
</gene>
<dbReference type="Proteomes" id="UP000235093">
    <property type="component" value="Unassembled WGS sequence"/>
</dbReference>
<dbReference type="EMBL" id="NIHT01000006">
    <property type="protein sequence ID" value="PLT76357.1"/>
    <property type="molecule type" value="Genomic_DNA"/>
</dbReference>
<name>A0A2N5PMI9_MEDGN</name>
<evidence type="ECO:0000256" key="1">
    <source>
        <dbReference type="SAM" id="Coils"/>
    </source>
</evidence>
<keyword evidence="1" id="KW-0175">Coiled coil</keyword>
<comment type="caution">
    <text evidence="2">The sequence shown here is derived from an EMBL/GenBank/DDBJ whole genome shotgun (WGS) entry which is preliminary data.</text>
</comment>
<evidence type="ECO:0000313" key="2">
    <source>
        <dbReference type="EMBL" id="PLT76357.1"/>
    </source>
</evidence>
<dbReference type="RefSeq" id="WP_066730758.1">
    <property type="nucleotide sequence ID" value="NZ_NIHT01000006.1"/>
</dbReference>
<sequence length="208" mass="23630">MTLQEILKSQGLSDEQIEKVTGEMKQNKIFLADEENLGIRYKKLKDDHDALTKQHGEATTLIEELKKGSKGNEQLQSKITAYETQVAELQSELEQTKVESAIKVALLSAKAKDVDYLTFKLKEKGEIKLDDQGNIKGIDDMLAGLKTQFPTQFETDSQKKIDEHKLPDADDTKKISQEEFNKMGYQDRLKIYNDNPELYAELSGNKTN</sequence>
<organism evidence="2 3">
    <name type="scientific">Mediterraneibacter gnavus</name>
    <name type="common">Ruminococcus gnavus</name>
    <dbReference type="NCBI Taxonomy" id="33038"/>
    <lineage>
        <taxon>Bacteria</taxon>
        <taxon>Bacillati</taxon>
        <taxon>Bacillota</taxon>
        <taxon>Clostridia</taxon>
        <taxon>Lachnospirales</taxon>
        <taxon>Lachnospiraceae</taxon>
        <taxon>Mediterraneibacter</taxon>
    </lineage>
</organism>
<proteinExistence type="predicted"/>